<gene>
    <name evidence="1" type="ORF">EHQ49_04735</name>
</gene>
<comment type="caution">
    <text evidence="1">The sequence shown here is derived from an EMBL/GenBank/DDBJ whole genome shotgun (WGS) entry which is preliminary data.</text>
</comment>
<accession>A0A4R9JIL3</accession>
<reference evidence="1" key="1">
    <citation type="journal article" date="2019" name="PLoS Negl. Trop. Dis.">
        <title>Revisiting the worldwide diversity of Leptospira species in the environment.</title>
        <authorList>
            <person name="Vincent A.T."/>
            <person name="Schiettekatte O."/>
            <person name="Bourhy P."/>
            <person name="Veyrier F.J."/>
            <person name="Picardeau M."/>
        </authorList>
    </citation>
    <scope>NUCLEOTIDE SEQUENCE [LARGE SCALE GENOMIC DNA]</scope>
    <source>
        <strain evidence="1">201702692</strain>
    </source>
</reference>
<dbReference type="EMBL" id="RQGA01000003">
    <property type="protein sequence ID" value="TGL44776.1"/>
    <property type="molecule type" value="Genomic_DNA"/>
</dbReference>
<name>A0A4R9JIL3_9LEPT</name>
<dbReference type="OrthoDB" id="341491at2"/>
<evidence type="ECO:0000313" key="2">
    <source>
        <dbReference type="Proteomes" id="UP000298125"/>
    </source>
</evidence>
<sequence length="806" mass="97054">MAVNFYRKFLVFLIFTIPYGMYAKTWSDLESEKEIQVYGSERSVKFTASNIFYDVENWTGHYSVRALGFYRYYDYPKAKTKSIFPFYYHIQSKSDNREYKRILNVNKTIEKNSIDQSVYPFVFWGNDSNSSYLTTIPFFFSNSNERESRFGFPVIPIFYYHNRETTGDNKNHYTRLFTLIHSEIDDKKGFHEFSIFPIVYYSKENYLFLPLVLFYQNFRSNFNKYWFGPIYYSNHKVKEERLVVAFPFLAHYRAPGKEFDLFFPLYFNYSNSEEDYHINLLWYTKTNSANVNLASNDGNVYLDFDFGLLYNLVGYSQRTKILNGSFDPQKPKSIEVDNPKVVKKREFNRENSDSFIGYNLLFGIFSYERADSKKHIRLLPLAWFTWDEASDDNVVLLPPFFPIWFSYQSDDLEYKVLFPLYGKQKDRDSEFRAYLLNLYLTEDSKEENRRERSYFWPLVNVHESDKKTGHRFLPFYIHRNYNVGERNHTETLTLLSSYQKSTGLSSTETKFLFWPLWISYKDRISPHYEKEKTLWITPFFYRNMRESGTRTNLFWFVDWEWYQERDLSTNFKTKPKINTEKSETLSHLLIFPFYKTNTSFSVIPLSFNDWNSDGFTTFTFFNYLKWNRQGHYYNFLFLVESENTESSYEFQSLRGLLWDFQRKPTEIEKLTLLWLGYDDKSYKTIYNFFPIVRTADAHQEKSRLYGPFVYYLFDSEEEKTELILAGLGYYHNRTKSNNQYSTYLLLGVLYQEKTELERGFVKRGSLWGWLWEYQTEDNGYEKFSILKLFSYTKETDGTKKIMGISL</sequence>
<proteinExistence type="predicted"/>
<evidence type="ECO:0000313" key="1">
    <source>
        <dbReference type="EMBL" id="TGL44776.1"/>
    </source>
</evidence>
<dbReference type="Proteomes" id="UP000298125">
    <property type="component" value="Unassembled WGS sequence"/>
</dbReference>
<dbReference type="NCBIfam" id="NF047486">
    <property type="entry name" value="LA_1737_Cterm"/>
    <property type="match status" value="1"/>
</dbReference>
<organism evidence="1 2">
    <name type="scientific">Leptospira perdikensis</name>
    <dbReference type="NCBI Taxonomy" id="2484948"/>
    <lineage>
        <taxon>Bacteria</taxon>
        <taxon>Pseudomonadati</taxon>
        <taxon>Spirochaetota</taxon>
        <taxon>Spirochaetia</taxon>
        <taxon>Leptospirales</taxon>
        <taxon>Leptospiraceae</taxon>
        <taxon>Leptospira</taxon>
    </lineage>
</organism>
<protein>
    <submittedName>
        <fullName evidence="1">Uncharacterized protein</fullName>
    </submittedName>
</protein>
<keyword evidence="2" id="KW-1185">Reference proteome</keyword>
<dbReference type="AlphaFoldDB" id="A0A4R9JIL3"/>
<dbReference type="RefSeq" id="WP_135576833.1">
    <property type="nucleotide sequence ID" value="NZ_RQGA01000003.1"/>
</dbReference>